<reference evidence="1 2" key="1">
    <citation type="submission" date="2019-02" db="EMBL/GenBank/DDBJ databases">
        <title>Deep-cultivation of Planctomycetes and their phenomic and genomic characterization uncovers novel biology.</title>
        <authorList>
            <person name="Wiegand S."/>
            <person name="Jogler M."/>
            <person name="Boedeker C."/>
            <person name="Pinto D."/>
            <person name="Vollmers J."/>
            <person name="Rivas-Marin E."/>
            <person name="Kohn T."/>
            <person name="Peeters S.H."/>
            <person name="Heuer A."/>
            <person name="Rast P."/>
            <person name="Oberbeckmann S."/>
            <person name="Bunk B."/>
            <person name="Jeske O."/>
            <person name="Meyerdierks A."/>
            <person name="Storesund J.E."/>
            <person name="Kallscheuer N."/>
            <person name="Luecker S."/>
            <person name="Lage O.M."/>
            <person name="Pohl T."/>
            <person name="Merkel B.J."/>
            <person name="Hornburger P."/>
            <person name="Mueller R.-W."/>
            <person name="Bruemmer F."/>
            <person name="Labrenz M."/>
            <person name="Spormann A.M."/>
            <person name="Op Den Camp H."/>
            <person name="Overmann J."/>
            <person name="Amann R."/>
            <person name="Jetten M.S.M."/>
            <person name="Mascher T."/>
            <person name="Medema M.H."/>
            <person name="Devos D.P."/>
            <person name="Kaster A.-K."/>
            <person name="Ovreas L."/>
            <person name="Rohde M."/>
            <person name="Galperin M.Y."/>
            <person name="Jogler C."/>
        </authorList>
    </citation>
    <scope>NUCLEOTIDE SEQUENCE [LARGE SCALE GENOMIC DNA]</scope>
    <source>
        <strain evidence="1 2">Pla52n</strain>
    </source>
</reference>
<dbReference type="EMBL" id="SJPN01000002">
    <property type="protein sequence ID" value="TWU05961.1"/>
    <property type="molecule type" value="Genomic_DNA"/>
</dbReference>
<evidence type="ECO:0000313" key="2">
    <source>
        <dbReference type="Proteomes" id="UP000320176"/>
    </source>
</evidence>
<name>A0A5C6B3C5_9BACT</name>
<evidence type="ECO:0008006" key="3">
    <source>
        <dbReference type="Google" id="ProtNLM"/>
    </source>
</evidence>
<keyword evidence="2" id="KW-1185">Reference proteome</keyword>
<gene>
    <name evidence="1" type="ORF">Pla52n_16770</name>
</gene>
<protein>
    <recommendedName>
        <fullName evidence="3">Class I SAM-dependent methyltransferase</fullName>
    </recommendedName>
</protein>
<dbReference type="Proteomes" id="UP000320176">
    <property type="component" value="Unassembled WGS sequence"/>
</dbReference>
<evidence type="ECO:0000313" key="1">
    <source>
        <dbReference type="EMBL" id="TWU05961.1"/>
    </source>
</evidence>
<dbReference type="InterPro" id="IPR029063">
    <property type="entry name" value="SAM-dependent_MTases_sf"/>
</dbReference>
<sequence length="312" mass="35808">MRIVRDLAKRLPGIRNLVRDRDRLLQELATWKVRQSYPPGHYYSPVPSANDVAGIGRKSGREQLSELPGIALNWDAQEALITKLAAYYSEIPFGETKEQRGEHRYYFDNGFYCYADGILLYSLLRHLKPAKLIEIGSGFSSCLTLDVNELFLNGTLHCTFIEPYPERLHDNMRPTDAGSAKVMVQKVQDVPLSTFDELNESDILFIDSSHVGKASSDVNFLFFEVLPRLKPGVWIHIHDVFYPFEYPEEWILAGRSWNEAYMLRCLLMHSSGFEINLWGDALCTHRPDLMRSLMPMCFKNTGAGIWLRRVGK</sequence>
<proteinExistence type="predicted"/>
<comment type="caution">
    <text evidence="1">The sequence shown here is derived from an EMBL/GenBank/DDBJ whole genome shotgun (WGS) entry which is preliminary data.</text>
</comment>
<dbReference type="RefSeq" id="WP_146519126.1">
    <property type="nucleotide sequence ID" value="NZ_CP151726.1"/>
</dbReference>
<accession>A0A5C6B3C5</accession>
<dbReference type="SUPFAM" id="SSF53335">
    <property type="entry name" value="S-adenosyl-L-methionine-dependent methyltransferases"/>
    <property type="match status" value="1"/>
</dbReference>
<organism evidence="1 2">
    <name type="scientific">Stieleria varia</name>
    <dbReference type="NCBI Taxonomy" id="2528005"/>
    <lineage>
        <taxon>Bacteria</taxon>
        <taxon>Pseudomonadati</taxon>
        <taxon>Planctomycetota</taxon>
        <taxon>Planctomycetia</taxon>
        <taxon>Pirellulales</taxon>
        <taxon>Pirellulaceae</taxon>
        <taxon>Stieleria</taxon>
    </lineage>
</organism>
<dbReference type="AlphaFoldDB" id="A0A5C6B3C5"/>
<dbReference type="OrthoDB" id="9795498at2"/>
<dbReference type="Gene3D" id="3.40.50.150">
    <property type="entry name" value="Vaccinia Virus protein VP39"/>
    <property type="match status" value="1"/>
</dbReference>
<dbReference type="Pfam" id="PF13578">
    <property type="entry name" value="Methyltransf_24"/>
    <property type="match status" value="1"/>
</dbReference>